<dbReference type="Pfam" id="PF06985">
    <property type="entry name" value="HET"/>
    <property type="match status" value="1"/>
</dbReference>
<gene>
    <name evidence="3" type="ORF">L227DRAFT_594572</name>
</gene>
<sequence length="273" mass="31422">MWLLSTDRAELHYFISPVHVQDGYAILSHVWNNEEQSFKDVRKIIKTCTSTGENPRDLVSAKIRRCCELAESHGFKWIWNDTCCIDKSSSAELSEAINSMFQYYAMSRMCYAYLEDVPSARPFVIRQDDRSWTRKSYFSGSNWHLRGWTLQELIAPRTVLFISQDWVPLGTKVDLAAQLEDATGIPRSILTLDRSVNDFSIAQRMSWAAERRTTRVEDEAYSLLGIFEISMPIMYGEGRNAFLRLQEEIMRRSTDTTLFAWGPASGKQVCVLA</sequence>
<dbReference type="InterPro" id="IPR010730">
    <property type="entry name" value="HET"/>
</dbReference>
<dbReference type="PANTHER" id="PTHR10622">
    <property type="entry name" value="HET DOMAIN-CONTAINING PROTEIN"/>
    <property type="match status" value="1"/>
</dbReference>
<evidence type="ECO:0000259" key="1">
    <source>
        <dbReference type="Pfam" id="PF06985"/>
    </source>
</evidence>
<name>A0A5C2S4X0_9APHY</name>
<dbReference type="AlphaFoldDB" id="A0A5C2S4X0"/>
<evidence type="ECO:0000313" key="3">
    <source>
        <dbReference type="EMBL" id="RPD57984.1"/>
    </source>
</evidence>
<dbReference type="EMBL" id="ML122278">
    <property type="protein sequence ID" value="RPD57984.1"/>
    <property type="molecule type" value="Genomic_DNA"/>
</dbReference>
<dbReference type="InterPro" id="IPR058525">
    <property type="entry name" value="DUF8212"/>
</dbReference>
<accession>A0A5C2S4X0</accession>
<dbReference type="Proteomes" id="UP000313359">
    <property type="component" value="Unassembled WGS sequence"/>
</dbReference>
<reference evidence="3" key="1">
    <citation type="journal article" date="2018" name="Genome Biol. Evol.">
        <title>Genomics and development of Lentinus tigrinus, a white-rot wood-decaying mushroom with dimorphic fruiting bodies.</title>
        <authorList>
            <person name="Wu B."/>
            <person name="Xu Z."/>
            <person name="Knudson A."/>
            <person name="Carlson A."/>
            <person name="Chen N."/>
            <person name="Kovaka S."/>
            <person name="LaButti K."/>
            <person name="Lipzen A."/>
            <person name="Pennachio C."/>
            <person name="Riley R."/>
            <person name="Schakwitz W."/>
            <person name="Umezawa K."/>
            <person name="Ohm R.A."/>
            <person name="Grigoriev I.V."/>
            <person name="Nagy L.G."/>
            <person name="Gibbons J."/>
            <person name="Hibbett D."/>
        </authorList>
    </citation>
    <scope>NUCLEOTIDE SEQUENCE [LARGE SCALE GENOMIC DNA]</scope>
    <source>
        <strain evidence="3">ALCF2SS1-6</strain>
    </source>
</reference>
<proteinExistence type="predicted"/>
<feature type="domain" description="DUF8212" evidence="2">
    <location>
        <begin position="240"/>
        <end position="263"/>
    </location>
</feature>
<evidence type="ECO:0000259" key="2">
    <source>
        <dbReference type="Pfam" id="PF26640"/>
    </source>
</evidence>
<organism evidence="3 4">
    <name type="scientific">Lentinus tigrinus ALCF2SS1-6</name>
    <dbReference type="NCBI Taxonomy" id="1328759"/>
    <lineage>
        <taxon>Eukaryota</taxon>
        <taxon>Fungi</taxon>
        <taxon>Dikarya</taxon>
        <taxon>Basidiomycota</taxon>
        <taxon>Agaricomycotina</taxon>
        <taxon>Agaricomycetes</taxon>
        <taxon>Polyporales</taxon>
        <taxon>Polyporaceae</taxon>
        <taxon>Lentinus</taxon>
    </lineage>
</organism>
<keyword evidence="4" id="KW-1185">Reference proteome</keyword>
<protein>
    <submittedName>
        <fullName evidence="3">HET-domain-containing protein</fullName>
    </submittedName>
</protein>
<dbReference type="OrthoDB" id="2726860at2759"/>
<dbReference type="PANTHER" id="PTHR10622:SF10">
    <property type="entry name" value="HET DOMAIN-CONTAINING PROTEIN"/>
    <property type="match status" value="1"/>
</dbReference>
<evidence type="ECO:0000313" key="4">
    <source>
        <dbReference type="Proteomes" id="UP000313359"/>
    </source>
</evidence>
<dbReference type="Pfam" id="PF26640">
    <property type="entry name" value="DUF8212"/>
    <property type="match status" value="1"/>
</dbReference>
<feature type="domain" description="Heterokaryon incompatibility" evidence="1">
    <location>
        <begin position="24"/>
        <end position="116"/>
    </location>
</feature>